<dbReference type="Proteomes" id="UP000238312">
    <property type="component" value="Unassembled WGS sequence"/>
</dbReference>
<feature type="domain" description="Transposase IS4-like" evidence="2">
    <location>
        <begin position="69"/>
        <end position="156"/>
    </location>
</feature>
<proteinExistence type="predicted"/>
<dbReference type="GO" id="GO:0006313">
    <property type="term" value="P:DNA transposition"/>
    <property type="evidence" value="ECO:0007669"/>
    <property type="project" value="InterPro"/>
</dbReference>
<dbReference type="Pfam" id="PF01609">
    <property type="entry name" value="DDE_Tnp_1"/>
    <property type="match status" value="1"/>
</dbReference>
<keyword evidence="4" id="KW-1185">Reference proteome</keyword>
<name>A0A2T0LT47_9ACTN</name>
<accession>A0A2T0LT47</accession>
<evidence type="ECO:0000259" key="2">
    <source>
        <dbReference type="Pfam" id="PF01609"/>
    </source>
</evidence>
<reference evidence="3 4" key="1">
    <citation type="submission" date="2018-03" db="EMBL/GenBank/DDBJ databases">
        <title>Genomic Encyclopedia of Type Strains, Phase III (KMG-III): the genomes of soil and plant-associated and newly described type strains.</title>
        <authorList>
            <person name="Whitman W."/>
        </authorList>
    </citation>
    <scope>NUCLEOTIDE SEQUENCE [LARGE SCALE GENOMIC DNA]</scope>
    <source>
        <strain evidence="3 4">CGMCC 4.7104</strain>
    </source>
</reference>
<evidence type="ECO:0000256" key="1">
    <source>
        <dbReference type="SAM" id="MobiDB-lite"/>
    </source>
</evidence>
<comment type="caution">
    <text evidence="3">The sequence shown here is derived from an EMBL/GenBank/DDBJ whole genome shotgun (WGS) entry which is preliminary data.</text>
</comment>
<evidence type="ECO:0000313" key="3">
    <source>
        <dbReference type="EMBL" id="PRX46793.1"/>
    </source>
</evidence>
<dbReference type="GO" id="GO:0003677">
    <property type="term" value="F:DNA binding"/>
    <property type="evidence" value="ECO:0007669"/>
    <property type="project" value="InterPro"/>
</dbReference>
<evidence type="ECO:0000313" key="4">
    <source>
        <dbReference type="Proteomes" id="UP000238312"/>
    </source>
</evidence>
<dbReference type="AlphaFoldDB" id="A0A2T0LT47"/>
<feature type="region of interest" description="Disordered" evidence="1">
    <location>
        <begin position="225"/>
        <end position="244"/>
    </location>
</feature>
<protein>
    <submittedName>
        <fullName evidence="3">DDE family transposase</fullName>
    </submittedName>
</protein>
<dbReference type="GO" id="GO:0004803">
    <property type="term" value="F:transposase activity"/>
    <property type="evidence" value="ECO:0007669"/>
    <property type="project" value="InterPro"/>
</dbReference>
<dbReference type="EMBL" id="PVNG01000044">
    <property type="protein sequence ID" value="PRX46793.1"/>
    <property type="molecule type" value="Genomic_DNA"/>
</dbReference>
<gene>
    <name evidence="3" type="ORF">B0I32_14410</name>
</gene>
<sequence length="244" mass="25682">MSGLVTDALALLDHLAGQDLDEAAEHAVGLLALIAGQDVESADDSDSTDGRWRIARRTAPDRIISTVDAEARHIHKTQQQRDDGYKAHLAVEPETGLFTAVALRSGAGAAYHEAAVAPGLLAHERGQLHILADAAYATAELRAATGELAFPYCYRPAGQPATLARLIAAAGLRRPVKESFQAGKDLFGLDESQARLHEALLRHLVLIMAALAVCAVTAAAARHGTDTQTGHPTHPDQAPPADPA</sequence>
<organism evidence="3 4">
    <name type="scientific">Nonomuraea fuscirosea</name>
    <dbReference type="NCBI Taxonomy" id="1291556"/>
    <lineage>
        <taxon>Bacteria</taxon>
        <taxon>Bacillati</taxon>
        <taxon>Actinomycetota</taxon>
        <taxon>Actinomycetes</taxon>
        <taxon>Streptosporangiales</taxon>
        <taxon>Streptosporangiaceae</taxon>
        <taxon>Nonomuraea</taxon>
    </lineage>
</organism>
<dbReference type="InterPro" id="IPR002559">
    <property type="entry name" value="Transposase_11"/>
</dbReference>